<dbReference type="KEGG" id="tzo:THMIRHAT_07500"/>
<dbReference type="SUPFAM" id="SSF46955">
    <property type="entry name" value="Putative DNA-binding domain"/>
    <property type="match status" value="1"/>
</dbReference>
<keyword evidence="1" id="KW-0238">DNA-binding</keyword>
<dbReference type="Gene3D" id="1.10.1660.10">
    <property type="match status" value="1"/>
</dbReference>
<organism evidence="3 4">
    <name type="scientific">Thiosulfativibrio zosterae</name>
    <dbReference type="NCBI Taxonomy" id="2675053"/>
    <lineage>
        <taxon>Bacteria</taxon>
        <taxon>Pseudomonadati</taxon>
        <taxon>Pseudomonadota</taxon>
        <taxon>Gammaproteobacteria</taxon>
        <taxon>Thiotrichales</taxon>
        <taxon>Piscirickettsiaceae</taxon>
        <taxon>Thiosulfativibrio</taxon>
    </lineage>
</organism>
<dbReference type="RefSeq" id="WP_173290849.1">
    <property type="nucleotide sequence ID" value="NZ_AP021888.1"/>
</dbReference>
<name>A0A6F8PLS2_9GAMM</name>
<dbReference type="CDD" id="cd04765">
    <property type="entry name" value="HTH_MlrA-like_sg2"/>
    <property type="match status" value="1"/>
</dbReference>
<dbReference type="GO" id="GO:0003700">
    <property type="term" value="F:DNA-binding transcription factor activity"/>
    <property type="evidence" value="ECO:0007669"/>
    <property type="project" value="InterPro"/>
</dbReference>
<dbReference type="GO" id="GO:0003677">
    <property type="term" value="F:DNA binding"/>
    <property type="evidence" value="ECO:0007669"/>
    <property type="project" value="UniProtKB-KW"/>
</dbReference>
<reference evidence="4" key="1">
    <citation type="submission" date="2019-11" db="EMBL/GenBank/DDBJ databases">
        <title>Isolation and characterization of two novel species in the genus Thiomicrorhabdus.</title>
        <authorList>
            <person name="Mochizuki J."/>
            <person name="Kojima H."/>
            <person name="Fukui M."/>
        </authorList>
    </citation>
    <scope>NUCLEOTIDE SEQUENCE [LARGE SCALE GENOMIC DNA]</scope>
    <source>
        <strain evidence="4">AkT22</strain>
    </source>
</reference>
<dbReference type="Proteomes" id="UP000501466">
    <property type="component" value="Chromosome"/>
</dbReference>
<evidence type="ECO:0000313" key="3">
    <source>
        <dbReference type="EMBL" id="BBP43004.1"/>
    </source>
</evidence>
<feature type="domain" description="HTH merR-type" evidence="2">
    <location>
        <begin position="24"/>
        <end position="93"/>
    </location>
</feature>
<sequence length="132" mass="15236">MANPKNTSISSAKQLEIDIPDKKYFTIGEVSEICDLKAHVLRYWEQVFDQLEPVKRSTRRYYQRKDIELVIEIRSLLHDQGFTIPGAKARLAKGKHAVTVEAPKADDSSLVGQLQNLRTEIAQFKRYIQTKY</sequence>
<dbReference type="EMBL" id="AP021888">
    <property type="protein sequence ID" value="BBP43004.1"/>
    <property type="molecule type" value="Genomic_DNA"/>
</dbReference>
<evidence type="ECO:0000313" key="4">
    <source>
        <dbReference type="Proteomes" id="UP000501466"/>
    </source>
</evidence>
<dbReference type="PANTHER" id="PTHR30204">
    <property type="entry name" value="REDOX-CYCLING DRUG-SENSING TRANSCRIPTIONAL ACTIVATOR SOXR"/>
    <property type="match status" value="1"/>
</dbReference>
<dbReference type="SMART" id="SM00422">
    <property type="entry name" value="HTH_MERR"/>
    <property type="match status" value="1"/>
</dbReference>
<dbReference type="AlphaFoldDB" id="A0A6F8PLS2"/>
<dbReference type="PROSITE" id="PS50937">
    <property type="entry name" value="HTH_MERR_2"/>
    <property type="match status" value="1"/>
</dbReference>
<evidence type="ECO:0000259" key="2">
    <source>
        <dbReference type="PROSITE" id="PS50937"/>
    </source>
</evidence>
<proteinExistence type="predicted"/>
<dbReference type="InterPro" id="IPR047057">
    <property type="entry name" value="MerR_fam"/>
</dbReference>
<dbReference type="PANTHER" id="PTHR30204:SF15">
    <property type="entry name" value="BLL5018 PROTEIN"/>
    <property type="match status" value="1"/>
</dbReference>
<accession>A0A6F8PLS2</accession>
<dbReference type="InterPro" id="IPR009061">
    <property type="entry name" value="DNA-bd_dom_put_sf"/>
</dbReference>
<gene>
    <name evidence="3" type="ORF">THMIRHAT_07500</name>
</gene>
<evidence type="ECO:0000256" key="1">
    <source>
        <dbReference type="ARBA" id="ARBA00023125"/>
    </source>
</evidence>
<dbReference type="InterPro" id="IPR000551">
    <property type="entry name" value="MerR-type_HTH_dom"/>
</dbReference>
<keyword evidence="4" id="KW-1185">Reference proteome</keyword>
<dbReference type="Pfam" id="PF13411">
    <property type="entry name" value="MerR_1"/>
    <property type="match status" value="1"/>
</dbReference>
<protein>
    <submittedName>
        <fullName evidence="3">MerR family transcriptional regulator</fullName>
    </submittedName>
</protein>